<dbReference type="STRING" id="63057.A0A2P5BSR6"/>
<organism evidence="6 7">
    <name type="scientific">Trema orientale</name>
    <name type="common">Charcoal tree</name>
    <name type="synonym">Celtis orientalis</name>
    <dbReference type="NCBI Taxonomy" id="63057"/>
    <lineage>
        <taxon>Eukaryota</taxon>
        <taxon>Viridiplantae</taxon>
        <taxon>Streptophyta</taxon>
        <taxon>Embryophyta</taxon>
        <taxon>Tracheophyta</taxon>
        <taxon>Spermatophyta</taxon>
        <taxon>Magnoliopsida</taxon>
        <taxon>eudicotyledons</taxon>
        <taxon>Gunneridae</taxon>
        <taxon>Pentapetalae</taxon>
        <taxon>rosids</taxon>
        <taxon>fabids</taxon>
        <taxon>Rosales</taxon>
        <taxon>Cannabaceae</taxon>
        <taxon>Trema</taxon>
    </lineage>
</organism>
<keyword evidence="1 4" id="KW-0732">Signal</keyword>
<name>A0A2P5BSR6_TREOI</name>
<dbReference type="PANTHER" id="PTHR35357">
    <property type="entry name" value="OS02G0537100 PROTEIN"/>
    <property type="match status" value="1"/>
</dbReference>
<dbReference type="Gene3D" id="1.20.140.40">
    <property type="entry name" value="Invertase/pectin methylesterase inhibitor family protein"/>
    <property type="match status" value="1"/>
</dbReference>
<evidence type="ECO:0000313" key="6">
    <source>
        <dbReference type="EMBL" id="PON51849.1"/>
    </source>
</evidence>
<keyword evidence="2" id="KW-1015">Disulfide bond</keyword>
<dbReference type="InterPro" id="IPR034088">
    <property type="entry name" value="Pla_a_1-like"/>
</dbReference>
<feature type="signal peptide" evidence="4">
    <location>
        <begin position="1"/>
        <end position="21"/>
    </location>
</feature>
<keyword evidence="7" id="KW-1185">Reference proteome</keyword>
<dbReference type="GO" id="GO:0004857">
    <property type="term" value="F:enzyme inhibitor activity"/>
    <property type="evidence" value="ECO:0007669"/>
    <property type="project" value="InterPro"/>
</dbReference>
<dbReference type="CDD" id="cd15795">
    <property type="entry name" value="PMEI-Pla_a_1_like"/>
    <property type="match status" value="1"/>
</dbReference>
<evidence type="ECO:0000256" key="4">
    <source>
        <dbReference type="SAM" id="SignalP"/>
    </source>
</evidence>
<gene>
    <name evidence="6" type="ORF">TorRG33x02_310400</name>
</gene>
<dbReference type="PANTHER" id="PTHR35357:SF17">
    <property type="entry name" value="PECTINESTERASE INHIBITOR 12"/>
    <property type="match status" value="1"/>
</dbReference>
<dbReference type="FunFam" id="1.20.140.40:FF:000002">
    <property type="entry name" value="Putative invertase inhibitor"/>
    <property type="match status" value="1"/>
</dbReference>
<dbReference type="Pfam" id="PF04043">
    <property type="entry name" value="PMEI"/>
    <property type="match status" value="1"/>
</dbReference>
<evidence type="ECO:0000313" key="7">
    <source>
        <dbReference type="Proteomes" id="UP000237000"/>
    </source>
</evidence>
<dbReference type="InterPro" id="IPR035513">
    <property type="entry name" value="Invertase/methylesterase_inhib"/>
</dbReference>
<dbReference type="GO" id="GO:0005576">
    <property type="term" value="C:extracellular region"/>
    <property type="evidence" value="ECO:0007669"/>
    <property type="project" value="UniProtKB-ARBA"/>
</dbReference>
<reference evidence="7" key="1">
    <citation type="submission" date="2016-06" db="EMBL/GenBank/DDBJ databases">
        <title>Parallel loss of symbiosis genes in relatives of nitrogen-fixing non-legume Parasponia.</title>
        <authorList>
            <person name="Van Velzen R."/>
            <person name="Holmer R."/>
            <person name="Bu F."/>
            <person name="Rutten L."/>
            <person name="Van Zeijl A."/>
            <person name="Liu W."/>
            <person name="Santuari L."/>
            <person name="Cao Q."/>
            <person name="Sharma T."/>
            <person name="Shen D."/>
            <person name="Roswanjaya Y."/>
            <person name="Wardhani T."/>
            <person name="Kalhor M.S."/>
            <person name="Jansen J."/>
            <person name="Van den Hoogen J."/>
            <person name="Gungor B."/>
            <person name="Hartog M."/>
            <person name="Hontelez J."/>
            <person name="Verver J."/>
            <person name="Yang W.-C."/>
            <person name="Schijlen E."/>
            <person name="Repin R."/>
            <person name="Schilthuizen M."/>
            <person name="Schranz E."/>
            <person name="Heidstra R."/>
            <person name="Miyata K."/>
            <person name="Fedorova E."/>
            <person name="Kohlen W."/>
            <person name="Bisseling T."/>
            <person name="Smit S."/>
            <person name="Geurts R."/>
        </authorList>
    </citation>
    <scope>NUCLEOTIDE SEQUENCE [LARGE SCALE GENOMIC DNA]</scope>
    <source>
        <strain evidence="7">cv. RG33-2</strain>
    </source>
</reference>
<sequence>MFQTPFFIILFLLIIPHQTAQHYPNSNFISSPEIINQTCAKCAELSDVFSYDFCAASLQTIPVSHAITNLQGLALVAMELALANATTTVLTIKEMLNTNDSTSLDPLSSICLKDCLELYSDGIATLVDAIGAFMSQKYETAGVFLSAVMEAPVTCEEGFEEMKGQVVSPVVKENYDLFQLCDIALCIARSLSSHWWF</sequence>
<accession>A0A2P5BSR6</accession>
<dbReference type="SUPFAM" id="SSF101148">
    <property type="entry name" value="Plant invertase/pectin methylesterase inhibitor"/>
    <property type="match status" value="1"/>
</dbReference>
<dbReference type="SMART" id="SM00856">
    <property type="entry name" value="PMEI"/>
    <property type="match status" value="1"/>
</dbReference>
<evidence type="ECO:0000256" key="1">
    <source>
        <dbReference type="ARBA" id="ARBA00022729"/>
    </source>
</evidence>
<dbReference type="Proteomes" id="UP000237000">
    <property type="component" value="Unassembled WGS sequence"/>
</dbReference>
<dbReference type="InterPro" id="IPR006501">
    <property type="entry name" value="Pectinesterase_inhib_dom"/>
</dbReference>
<comment type="caution">
    <text evidence="6">The sequence shown here is derived from an EMBL/GenBank/DDBJ whole genome shotgun (WGS) entry which is preliminary data.</text>
</comment>
<dbReference type="NCBIfam" id="TIGR01614">
    <property type="entry name" value="PME_inhib"/>
    <property type="match status" value="1"/>
</dbReference>
<feature type="domain" description="Pectinesterase inhibitor" evidence="5">
    <location>
        <begin position="30"/>
        <end position="187"/>
    </location>
</feature>
<dbReference type="FunCoup" id="A0A2P5BSR6">
    <property type="interactions" value="10"/>
</dbReference>
<proteinExistence type="inferred from homology"/>
<dbReference type="OrthoDB" id="1902988at2759"/>
<evidence type="ECO:0000256" key="3">
    <source>
        <dbReference type="ARBA" id="ARBA00038471"/>
    </source>
</evidence>
<dbReference type="EMBL" id="JXTC01000467">
    <property type="protein sequence ID" value="PON51849.1"/>
    <property type="molecule type" value="Genomic_DNA"/>
</dbReference>
<comment type="similarity">
    <text evidence="3">Belongs to the PMEI family.</text>
</comment>
<dbReference type="InParanoid" id="A0A2P5BSR6"/>
<protein>
    <submittedName>
        <fullName evidence="6">Pectinesterase inhibitor domain containing protein</fullName>
    </submittedName>
</protein>
<evidence type="ECO:0000259" key="5">
    <source>
        <dbReference type="SMART" id="SM00856"/>
    </source>
</evidence>
<dbReference type="AlphaFoldDB" id="A0A2P5BSR6"/>
<evidence type="ECO:0000256" key="2">
    <source>
        <dbReference type="ARBA" id="ARBA00023157"/>
    </source>
</evidence>
<feature type="chain" id="PRO_5015166820" evidence="4">
    <location>
        <begin position="22"/>
        <end position="197"/>
    </location>
</feature>